<reference evidence="2" key="1">
    <citation type="submission" date="2020-11" db="EMBL/GenBank/DDBJ databases">
        <title>Halonatronomonas betainensis gen. nov., sp. nov. a novel haloalkaliphilic representative of the family Halanaerobiacae capable of betaine degradation.</title>
        <authorList>
            <person name="Boltyanskaya Y."/>
            <person name="Kevbrin V."/>
            <person name="Detkova E."/>
            <person name="Grouzdev D.S."/>
            <person name="Koziaeva V."/>
            <person name="Zhilina T."/>
        </authorList>
    </citation>
    <scope>NUCLEOTIDE SEQUENCE</scope>
    <source>
        <strain evidence="2">Z-7014</strain>
    </source>
</reference>
<comment type="caution">
    <text evidence="2">The sequence shown here is derived from an EMBL/GenBank/DDBJ whole genome shotgun (WGS) entry which is preliminary data.</text>
</comment>
<dbReference type="Proteomes" id="UP000621436">
    <property type="component" value="Unassembled WGS sequence"/>
</dbReference>
<accession>A0A931AQ07</accession>
<evidence type="ECO:0000313" key="2">
    <source>
        <dbReference type="EMBL" id="MBF8435711.1"/>
    </source>
</evidence>
<organism evidence="2 3">
    <name type="scientific">Halonatronomonas betaini</name>
    <dbReference type="NCBI Taxonomy" id="2778430"/>
    <lineage>
        <taxon>Bacteria</taxon>
        <taxon>Bacillati</taxon>
        <taxon>Bacillota</taxon>
        <taxon>Clostridia</taxon>
        <taxon>Halanaerobiales</taxon>
        <taxon>Halarsenatibacteraceae</taxon>
        <taxon>Halonatronomonas</taxon>
    </lineage>
</organism>
<dbReference type="AlphaFoldDB" id="A0A931AQ07"/>
<name>A0A931AQ07_9FIRM</name>
<proteinExistence type="predicted"/>
<evidence type="ECO:0000256" key="1">
    <source>
        <dbReference type="SAM" id="Phobius"/>
    </source>
</evidence>
<dbReference type="RefSeq" id="WP_270452372.1">
    <property type="nucleotide sequence ID" value="NZ_JADPIE010000001.1"/>
</dbReference>
<evidence type="ECO:0000313" key="3">
    <source>
        <dbReference type="Proteomes" id="UP000621436"/>
    </source>
</evidence>
<keyword evidence="3" id="KW-1185">Reference proteome</keyword>
<gene>
    <name evidence="2" type="ORF">I0Q91_01335</name>
</gene>
<protein>
    <submittedName>
        <fullName evidence="2">Uncharacterized protein</fullName>
    </submittedName>
</protein>
<sequence length="158" mass="17692">MAKSDFWTRVIIDILIIIGIILIIGSGISIYFEQTRGYGIFGASDNRNLEENMSETAQTEENFEFTASAKSDLASLQHNFDLNYEGIEQLNRLVEVEIESGMSGLQVAGLLDEAGVISYEDFAFLLIEYNLSSRIVADEYLLEENMGISDLFSKILLN</sequence>
<dbReference type="EMBL" id="JADPIE010000001">
    <property type="protein sequence ID" value="MBF8435711.1"/>
    <property type="molecule type" value="Genomic_DNA"/>
</dbReference>
<dbReference type="Gene3D" id="3.30.1490.480">
    <property type="entry name" value="Endolytic murein transglycosylase"/>
    <property type="match status" value="1"/>
</dbReference>
<keyword evidence="1" id="KW-1133">Transmembrane helix</keyword>
<keyword evidence="1" id="KW-0812">Transmembrane</keyword>
<feature type="transmembrane region" description="Helical" evidence="1">
    <location>
        <begin position="6"/>
        <end position="32"/>
    </location>
</feature>
<keyword evidence="1" id="KW-0472">Membrane</keyword>